<name>A0AAD7GN06_MYCRO</name>
<keyword evidence="4 5" id="KW-0274">FAD</keyword>
<evidence type="ECO:0000256" key="5">
    <source>
        <dbReference type="RuleBase" id="RU003968"/>
    </source>
</evidence>
<evidence type="ECO:0000313" key="9">
    <source>
        <dbReference type="Proteomes" id="UP001221757"/>
    </source>
</evidence>
<dbReference type="SUPFAM" id="SSF54373">
    <property type="entry name" value="FAD-linked reductases, C-terminal domain"/>
    <property type="match status" value="1"/>
</dbReference>
<gene>
    <name evidence="8" type="ORF">B0H17DRAFT_1329617</name>
</gene>
<dbReference type="PIRSF" id="PIRSF000137">
    <property type="entry name" value="Alcohol_oxidase"/>
    <property type="match status" value="1"/>
</dbReference>
<dbReference type="AlphaFoldDB" id="A0AAD7GN06"/>
<dbReference type="EMBL" id="JARKIE010000038">
    <property type="protein sequence ID" value="KAJ7695417.1"/>
    <property type="molecule type" value="Genomic_DNA"/>
</dbReference>
<sequence>MLFSSPYPLTTLEAASLDDGTNTGKGVYDYIICGGGTAGCVLANRLSKNPAVKVLLLERGAARTAWATRVPLMSTNFMGDESAAYRWPAERPVGDARTLYLVTGKGLGGGSSINSMQYTRGSPAEYNLWSENGRKGWSYAEVEPYLKRSENFVNQSVPTEHHGTKGEWGVRDMGELYFPAARSCVDACTALGLPFAKDLNDPATPLTVCAKLDCTIDAKSHRCSTFNAFLPPKLVAQRKNLHICTGAAVTALDLEVDSDGQKLVRGVSFQASESDSRTLHARASKEVILCAGAIATPQILLLSGIGPKDKVKEPLMEELPAVGQNLQDHMAMGIMYSVPTDHSLHIVQTSRLRAIVELFRYLAFGEGLFLSPVTQLSILVDSSLIDDSGHIVPRADTAPAKLPDLELMPIHFNYSDPPIPIEAGVFSLKVGLMRPRSRGTVHLASGDPLQRPACDLAFLTDPADLAVMRKGIKLAKRIGEKMRELGTELKDLYMPESEADADLDAFVRKTVRTTYHYGCTARMAPKSEGGVVDDELRVHGIQKLRIADCSILPEMMSTHLQAPAVMIAERCADMLNLAHST</sequence>
<comment type="similarity">
    <text evidence="2 5">Belongs to the GMC oxidoreductase family.</text>
</comment>
<evidence type="ECO:0000313" key="8">
    <source>
        <dbReference type="EMBL" id="KAJ7695417.1"/>
    </source>
</evidence>
<evidence type="ECO:0000256" key="2">
    <source>
        <dbReference type="ARBA" id="ARBA00010790"/>
    </source>
</evidence>
<dbReference type="PANTHER" id="PTHR11552:SF219">
    <property type="entry name" value="GLUCOSE-METHANOL-CHOLINE OXIDOREDUCTASE N-TERMINAL DOMAIN-CONTAINING PROTEIN"/>
    <property type="match status" value="1"/>
</dbReference>
<feature type="binding site" evidence="4">
    <location>
        <position position="249"/>
    </location>
    <ligand>
        <name>FAD</name>
        <dbReference type="ChEBI" id="CHEBI:57692"/>
    </ligand>
</feature>
<proteinExistence type="inferred from homology"/>
<comment type="cofactor">
    <cofactor evidence="1 4">
        <name>FAD</name>
        <dbReference type="ChEBI" id="CHEBI:57692"/>
    </cofactor>
</comment>
<dbReference type="Proteomes" id="UP001221757">
    <property type="component" value="Unassembled WGS sequence"/>
</dbReference>
<reference evidence="8" key="1">
    <citation type="submission" date="2023-03" db="EMBL/GenBank/DDBJ databases">
        <title>Massive genome expansion in bonnet fungi (Mycena s.s.) driven by repeated elements and novel gene families across ecological guilds.</title>
        <authorList>
            <consortium name="Lawrence Berkeley National Laboratory"/>
            <person name="Harder C.B."/>
            <person name="Miyauchi S."/>
            <person name="Viragh M."/>
            <person name="Kuo A."/>
            <person name="Thoen E."/>
            <person name="Andreopoulos B."/>
            <person name="Lu D."/>
            <person name="Skrede I."/>
            <person name="Drula E."/>
            <person name="Henrissat B."/>
            <person name="Morin E."/>
            <person name="Kohler A."/>
            <person name="Barry K."/>
            <person name="LaButti K."/>
            <person name="Morin E."/>
            <person name="Salamov A."/>
            <person name="Lipzen A."/>
            <person name="Mereny Z."/>
            <person name="Hegedus B."/>
            <person name="Baldrian P."/>
            <person name="Stursova M."/>
            <person name="Weitz H."/>
            <person name="Taylor A."/>
            <person name="Grigoriev I.V."/>
            <person name="Nagy L.G."/>
            <person name="Martin F."/>
            <person name="Kauserud H."/>
        </authorList>
    </citation>
    <scope>NUCLEOTIDE SEQUENCE</scope>
    <source>
        <strain evidence="8">CBHHK067</strain>
    </source>
</reference>
<dbReference type="InterPro" id="IPR012132">
    <property type="entry name" value="GMC_OxRdtase"/>
</dbReference>
<dbReference type="Pfam" id="PF05199">
    <property type="entry name" value="GMC_oxred_C"/>
    <property type="match status" value="1"/>
</dbReference>
<accession>A0AAD7GN06</accession>
<dbReference type="Pfam" id="PF00732">
    <property type="entry name" value="GMC_oxred_N"/>
    <property type="match status" value="1"/>
</dbReference>
<keyword evidence="5" id="KW-0285">Flavoprotein</keyword>
<dbReference type="Gene3D" id="3.50.50.60">
    <property type="entry name" value="FAD/NAD(P)-binding domain"/>
    <property type="match status" value="1"/>
</dbReference>
<feature type="domain" description="Glucose-methanol-choline oxidoreductase N-terminal" evidence="6">
    <location>
        <begin position="104"/>
        <end position="127"/>
    </location>
</feature>
<feature type="active site" description="Proton acceptor" evidence="3">
    <location>
        <position position="559"/>
    </location>
</feature>
<feature type="domain" description="Glucose-methanol-choline oxidoreductase N-terminal" evidence="7">
    <location>
        <begin position="292"/>
        <end position="306"/>
    </location>
</feature>
<organism evidence="8 9">
    <name type="scientific">Mycena rosella</name>
    <name type="common">Pink bonnet</name>
    <name type="synonym">Agaricus rosellus</name>
    <dbReference type="NCBI Taxonomy" id="1033263"/>
    <lineage>
        <taxon>Eukaryota</taxon>
        <taxon>Fungi</taxon>
        <taxon>Dikarya</taxon>
        <taxon>Basidiomycota</taxon>
        <taxon>Agaricomycotina</taxon>
        <taxon>Agaricomycetes</taxon>
        <taxon>Agaricomycetidae</taxon>
        <taxon>Agaricales</taxon>
        <taxon>Marasmiineae</taxon>
        <taxon>Mycenaceae</taxon>
        <taxon>Mycena</taxon>
    </lineage>
</organism>
<dbReference type="InterPro" id="IPR000172">
    <property type="entry name" value="GMC_OxRdtase_N"/>
</dbReference>
<comment type="caution">
    <text evidence="8">The sequence shown here is derived from an EMBL/GenBank/DDBJ whole genome shotgun (WGS) entry which is preliminary data.</text>
</comment>
<evidence type="ECO:0000256" key="4">
    <source>
        <dbReference type="PIRSR" id="PIRSR000137-2"/>
    </source>
</evidence>
<evidence type="ECO:0000259" key="7">
    <source>
        <dbReference type="PROSITE" id="PS00624"/>
    </source>
</evidence>
<dbReference type="PROSITE" id="PS00624">
    <property type="entry name" value="GMC_OXRED_2"/>
    <property type="match status" value="1"/>
</dbReference>
<feature type="active site" description="Proton donor" evidence="3">
    <location>
        <position position="516"/>
    </location>
</feature>
<dbReference type="InterPro" id="IPR036188">
    <property type="entry name" value="FAD/NAD-bd_sf"/>
</dbReference>
<dbReference type="InterPro" id="IPR007867">
    <property type="entry name" value="GMC_OxRtase_C"/>
</dbReference>
<dbReference type="PROSITE" id="PS00623">
    <property type="entry name" value="GMC_OXRED_1"/>
    <property type="match status" value="1"/>
</dbReference>
<evidence type="ECO:0000256" key="3">
    <source>
        <dbReference type="PIRSR" id="PIRSR000137-1"/>
    </source>
</evidence>
<dbReference type="SUPFAM" id="SSF51905">
    <property type="entry name" value="FAD/NAD(P)-binding domain"/>
    <property type="match status" value="1"/>
</dbReference>
<dbReference type="GO" id="GO:0050660">
    <property type="term" value="F:flavin adenine dinucleotide binding"/>
    <property type="evidence" value="ECO:0007669"/>
    <property type="project" value="InterPro"/>
</dbReference>
<dbReference type="PANTHER" id="PTHR11552">
    <property type="entry name" value="GLUCOSE-METHANOL-CHOLINE GMC OXIDOREDUCTASE"/>
    <property type="match status" value="1"/>
</dbReference>
<evidence type="ECO:0000256" key="1">
    <source>
        <dbReference type="ARBA" id="ARBA00001974"/>
    </source>
</evidence>
<protein>
    <submittedName>
        <fullName evidence="8">Alcohol oxidase</fullName>
    </submittedName>
</protein>
<dbReference type="GO" id="GO:0016614">
    <property type="term" value="F:oxidoreductase activity, acting on CH-OH group of donors"/>
    <property type="evidence" value="ECO:0007669"/>
    <property type="project" value="InterPro"/>
</dbReference>
<dbReference type="Gene3D" id="3.30.560.10">
    <property type="entry name" value="Glucose Oxidase, domain 3"/>
    <property type="match status" value="1"/>
</dbReference>
<evidence type="ECO:0000259" key="6">
    <source>
        <dbReference type="PROSITE" id="PS00623"/>
    </source>
</evidence>
<keyword evidence="9" id="KW-1185">Reference proteome</keyword>